<dbReference type="InterPro" id="IPR050248">
    <property type="entry name" value="Polysacc_deacetylase_ArnD"/>
</dbReference>
<dbReference type="PANTHER" id="PTHR10587:SF133">
    <property type="entry name" value="CHITIN DEACETYLASE 1-RELATED"/>
    <property type="match status" value="1"/>
</dbReference>
<keyword evidence="1" id="KW-0479">Metal-binding</keyword>
<dbReference type="InterPro" id="IPR002509">
    <property type="entry name" value="NODB_dom"/>
</dbReference>
<name>A0A1D8JEX8_9BACL</name>
<protein>
    <recommendedName>
        <fullName evidence="4">NodB homology domain-containing protein</fullName>
    </recommendedName>
</protein>
<evidence type="ECO:0000256" key="3">
    <source>
        <dbReference type="SAM" id="Phobius"/>
    </source>
</evidence>
<dbReference type="AlphaFoldDB" id="A0A1D8JEX8"/>
<feature type="domain" description="NodB homology" evidence="4">
    <location>
        <begin position="318"/>
        <end position="492"/>
    </location>
</feature>
<dbReference type="GO" id="GO:0046872">
    <property type="term" value="F:metal ion binding"/>
    <property type="evidence" value="ECO:0007669"/>
    <property type="project" value="UniProtKB-KW"/>
</dbReference>
<dbReference type="KEGG" id="surl:BI350_06745"/>
<proteinExistence type="predicted"/>
<accession>A0A1D8JEX8</accession>
<dbReference type="EMBL" id="CP017560">
    <property type="protein sequence ID" value="AOV07266.1"/>
    <property type="molecule type" value="Genomic_DNA"/>
</dbReference>
<dbReference type="Gene3D" id="3.20.20.370">
    <property type="entry name" value="Glycoside hydrolase/deacetylase"/>
    <property type="match status" value="1"/>
</dbReference>
<sequence length="499" mass="57255">MNESIKRSFSMKKPKFTERFPLLDIMLTCMTIVLVLCFGYFLFVFLNSSTSATSSLSVTDTIPSTIDEIESSFSGIKIVTEISNDLNAPFAIQYPQSKHIQFNDEVKKYIKTLKYNYLTDIAAYKQNHQTFPSELNISFETFEHNGIYSFVIVKNEYIGDNEGEISIHTFRLNPDTGDRITIEHVFDYHLQHLLEISQLTEERLYQDEALINHLLPEQVAIHTQPIWENFQNFALAENEIIFYFEYNKLANSEAGIPIVAIPYQTINPLLTEFLQALIVEEKTEKPNTAQSAINQQEATKNKEIRNNNVEHEEIPKQKRVALTFDDGPDPKVTTRILETLERYDAKATFFMLGSRVEYYPEIAKSVHEAGHELGNHSWTHPDLTKANNDKIASEIDRTTTIIEEVTGQKPEIFRPPYGAFNDNVLNLTDLSMILWDVDTLDWKHRNASQLLSYVKQNTRDGSIILMHDIHTSTADGLDAVLAYLAENDFQFVTISELSE</sequence>
<evidence type="ECO:0000313" key="6">
    <source>
        <dbReference type="Proteomes" id="UP000185746"/>
    </source>
</evidence>
<evidence type="ECO:0000256" key="1">
    <source>
        <dbReference type="ARBA" id="ARBA00022723"/>
    </source>
</evidence>
<reference evidence="5 6" key="1">
    <citation type="submission" date="2016-09" db="EMBL/GenBank/DDBJ databases">
        <title>Complete genome sequence of the Lysinibacillus sphaericus LMG 22257, a specie of Bacillus with ureolytic activity that can effectively biodeposit calcium carbonate.</title>
        <authorList>
            <person name="Yan W."/>
        </authorList>
    </citation>
    <scope>NUCLEOTIDE SEQUENCE [LARGE SCALE GENOMIC DNA]</scope>
    <source>
        <strain evidence="5 6">LMG 22257</strain>
    </source>
</reference>
<dbReference type="InterPro" id="IPR011330">
    <property type="entry name" value="Glyco_hydro/deAcase_b/a-brl"/>
</dbReference>
<dbReference type="GO" id="GO:0016020">
    <property type="term" value="C:membrane"/>
    <property type="evidence" value="ECO:0007669"/>
    <property type="project" value="TreeGrafter"/>
</dbReference>
<keyword evidence="3" id="KW-0812">Transmembrane</keyword>
<keyword evidence="6" id="KW-1185">Reference proteome</keyword>
<dbReference type="PROSITE" id="PS51677">
    <property type="entry name" value="NODB"/>
    <property type="match status" value="1"/>
</dbReference>
<dbReference type="InterPro" id="IPR021729">
    <property type="entry name" value="DUF3298"/>
</dbReference>
<feature type="transmembrane region" description="Helical" evidence="3">
    <location>
        <begin position="21"/>
        <end position="46"/>
    </location>
</feature>
<dbReference type="Pfam" id="PF01522">
    <property type="entry name" value="Polysacc_deac_1"/>
    <property type="match status" value="1"/>
</dbReference>
<dbReference type="GO" id="GO:0016810">
    <property type="term" value="F:hydrolase activity, acting on carbon-nitrogen (but not peptide) bonds"/>
    <property type="evidence" value="ECO:0007669"/>
    <property type="project" value="InterPro"/>
</dbReference>
<dbReference type="InterPro" id="IPR037126">
    <property type="entry name" value="PdaC/RsiV-like_sf"/>
</dbReference>
<dbReference type="GO" id="GO:0005975">
    <property type="term" value="P:carbohydrate metabolic process"/>
    <property type="evidence" value="ECO:0007669"/>
    <property type="project" value="InterPro"/>
</dbReference>
<dbReference type="Proteomes" id="UP000185746">
    <property type="component" value="Chromosome"/>
</dbReference>
<keyword evidence="2" id="KW-0378">Hydrolase</keyword>
<evidence type="ECO:0000259" key="4">
    <source>
        <dbReference type="PROSITE" id="PS51677"/>
    </source>
</evidence>
<dbReference type="SUPFAM" id="SSF88713">
    <property type="entry name" value="Glycoside hydrolase/deacetylase"/>
    <property type="match status" value="1"/>
</dbReference>
<dbReference type="Pfam" id="PF11738">
    <property type="entry name" value="DUF3298"/>
    <property type="match status" value="1"/>
</dbReference>
<gene>
    <name evidence="5" type="ORF">BI350_06745</name>
</gene>
<dbReference type="PANTHER" id="PTHR10587">
    <property type="entry name" value="GLYCOSYL TRANSFERASE-RELATED"/>
    <property type="match status" value="1"/>
</dbReference>
<organism evidence="5 6">
    <name type="scientific">Sporosarcina ureilytica</name>
    <dbReference type="NCBI Taxonomy" id="298596"/>
    <lineage>
        <taxon>Bacteria</taxon>
        <taxon>Bacillati</taxon>
        <taxon>Bacillota</taxon>
        <taxon>Bacilli</taxon>
        <taxon>Bacillales</taxon>
        <taxon>Caryophanaceae</taxon>
        <taxon>Sporosarcina</taxon>
    </lineage>
</organism>
<dbReference type="Gene3D" id="3.90.640.20">
    <property type="entry name" value="Heat-shock cognate protein, ATPase"/>
    <property type="match status" value="1"/>
</dbReference>
<evidence type="ECO:0000256" key="2">
    <source>
        <dbReference type="ARBA" id="ARBA00022801"/>
    </source>
</evidence>
<keyword evidence="3" id="KW-1133">Transmembrane helix</keyword>
<dbReference type="CDD" id="cd10954">
    <property type="entry name" value="CE4_CtAXE_like"/>
    <property type="match status" value="1"/>
</dbReference>
<evidence type="ECO:0000313" key="5">
    <source>
        <dbReference type="EMBL" id="AOV07266.1"/>
    </source>
</evidence>
<keyword evidence="3" id="KW-0472">Membrane</keyword>